<feature type="compositionally biased region" description="Basic and acidic residues" evidence="1">
    <location>
        <begin position="168"/>
        <end position="199"/>
    </location>
</feature>
<evidence type="ECO:0000256" key="1">
    <source>
        <dbReference type="SAM" id="MobiDB-lite"/>
    </source>
</evidence>
<comment type="caution">
    <text evidence="3">The sequence shown here is derived from an EMBL/GenBank/DDBJ whole genome shotgun (WGS) entry which is preliminary data.</text>
</comment>
<proteinExistence type="predicted"/>
<keyword evidence="2" id="KW-1133">Transmembrane helix</keyword>
<feature type="transmembrane region" description="Helical" evidence="2">
    <location>
        <begin position="103"/>
        <end position="122"/>
    </location>
</feature>
<protein>
    <submittedName>
        <fullName evidence="3">DUF2637 domain-containing protein</fullName>
    </submittedName>
</protein>
<dbReference type="SUPFAM" id="SSF88659">
    <property type="entry name" value="Sigma3 and sigma4 domains of RNA polymerase sigma factors"/>
    <property type="match status" value="1"/>
</dbReference>
<dbReference type="EMBL" id="JADLQX010000013">
    <property type="protein sequence ID" value="MBF6299511.1"/>
    <property type="molecule type" value="Genomic_DNA"/>
</dbReference>
<name>A0ABS0CSH2_9NOCA</name>
<evidence type="ECO:0000313" key="4">
    <source>
        <dbReference type="Proteomes" id="UP000702209"/>
    </source>
</evidence>
<feature type="region of interest" description="Disordered" evidence="1">
    <location>
        <begin position="1"/>
        <end position="29"/>
    </location>
</feature>
<feature type="transmembrane region" description="Helical" evidence="2">
    <location>
        <begin position="75"/>
        <end position="96"/>
    </location>
</feature>
<dbReference type="InterPro" id="IPR021235">
    <property type="entry name" value="DUF2637"/>
</dbReference>
<dbReference type="Pfam" id="PF10935">
    <property type="entry name" value="DUF2637"/>
    <property type="match status" value="1"/>
</dbReference>
<dbReference type="RefSeq" id="WP_195130790.1">
    <property type="nucleotide sequence ID" value="NZ_JADLQX010000013.1"/>
</dbReference>
<feature type="region of interest" description="Disordered" evidence="1">
    <location>
        <begin position="168"/>
        <end position="214"/>
    </location>
</feature>
<dbReference type="InterPro" id="IPR013324">
    <property type="entry name" value="RNA_pol_sigma_r3/r4-like"/>
</dbReference>
<feature type="compositionally biased region" description="Polar residues" evidence="1">
    <location>
        <begin position="200"/>
        <end position="210"/>
    </location>
</feature>
<reference evidence="3 4" key="1">
    <citation type="submission" date="2020-10" db="EMBL/GenBank/DDBJ databases">
        <title>Identification of Nocardia species via Next-generation sequencing and recognition of intraspecies genetic diversity.</title>
        <authorList>
            <person name="Li P."/>
            <person name="Li P."/>
            <person name="Lu B."/>
        </authorList>
    </citation>
    <scope>NUCLEOTIDE SEQUENCE [LARGE SCALE GENOMIC DNA]</scope>
    <source>
        <strain evidence="3 4">BJ06-0157</strain>
    </source>
</reference>
<evidence type="ECO:0000313" key="3">
    <source>
        <dbReference type="EMBL" id="MBF6299511.1"/>
    </source>
</evidence>
<gene>
    <name evidence="3" type="ORF">IU459_18470</name>
</gene>
<keyword evidence="4" id="KW-1185">Reference proteome</keyword>
<sequence length="306" mass="32792">MTGLSSGADVVRSSQPAAHRSAPDSAQAGARTREQVSAIRFFWGELLLVAAMSIAGNLVHAWINAPDGKQPVAAFVASFPPIALLAATHGVGLLVRAQNKARLAYWAVVALTAAIAVGAFRLSFDALRELSIQVGMSEHLAWLFPLIIDGAIGQATVALLVLARTDRTSTEPAVRTEPEPAHRPEPVRTVSVREVHTETRSTSTELTAHQPSPELRTAEQPAIEAPTHNTPAPGAGVDRWARVAESLCSADPSGRRDPEKVTEILRLRHEHNWSHARIAEHVSLSSSSVTRTLTAAQEHIQEGAHQ</sequence>
<evidence type="ECO:0000256" key="2">
    <source>
        <dbReference type="SAM" id="Phobius"/>
    </source>
</evidence>
<keyword evidence="2" id="KW-0812">Transmembrane</keyword>
<dbReference type="Proteomes" id="UP000702209">
    <property type="component" value="Unassembled WGS sequence"/>
</dbReference>
<feature type="transmembrane region" description="Helical" evidence="2">
    <location>
        <begin position="41"/>
        <end position="63"/>
    </location>
</feature>
<accession>A0ABS0CSH2</accession>
<feature type="transmembrane region" description="Helical" evidence="2">
    <location>
        <begin position="142"/>
        <end position="163"/>
    </location>
</feature>
<keyword evidence="2" id="KW-0472">Membrane</keyword>
<organism evidence="3 4">
    <name type="scientific">Nocardia amamiensis</name>
    <dbReference type="NCBI Taxonomy" id="404578"/>
    <lineage>
        <taxon>Bacteria</taxon>
        <taxon>Bacillati</taxon>
        <taxon>Actinomycetota</taxon>
        <taxon>Actinomycetes</taxon>
        <taxon>Mycobacteriales</taxon>
        <taxon>Nocardiaceae</taxon>
        <taxon>Nocardia</taxon>
    </lineage>
</organism>